<comment type="pathway">
    <text evidence="3">Carotenoid biosynthesis; beta-carotene biosynthesis.</text>
</comment>
<dbReference type="GO" id="GO:0045436">
    <property type="term" value="F:lycopene beta cyclase activity"/>
    <property type="evidence" value="ECO:0007669"/>
    <property type="project" value="UniProtKB-ARBA"/>
</dbReference>
<dbReference type="GO" id="GO:0016872">
    <property type="term" value="F:intramolecular lyase activity"/>
    <property type="evidence" value="ECO:0007669"/>
    <property type="project" value="InterPro"/>
</dbReference>
<evidence type="ECO:0000256" key="20">
    <source>
        <dbReference type="ARBA" id="ARBA00023268"/>
    </source>
</evidence>
<evidence type="ECO:0000256" key="1">
    <source>
        <dbReference type="ARBA" id="ARBA00004477"/>
    </source>
</evidence>
<dbReference type="EC" id="5.5.1.19" evidence="8"/>
<dbReference type="PROSITE" id="PS01045">
    <property type="entry name" value="SQUALEN_PHYTOEN_SYN_2"/>
    <property type="match status" value="1"/>
</dbReference>
<dbReference type="UniPathway" id="UPA00802"/>
<keyword evidence="18 26" id="KW-0472">Membrane</keyword>
<keyword evidence="15" id="KW-0125">Carotenoid biosynthesis</keyword>
<feature type="transmembrane region" description="Helical" evidence="26">
    <location>
        <begin position="6"/>
        <end position="23"/>
    </location>
</feature>
<feature type="transmembrane region" description="Helical" evidence="26">
    <location>
        <begin position="778"/>
        <end position="799"/>
    </location>
</feature>
<dbReference type="CDD" id="cd00683">
    <property type="entry name" value="Trans_IPPS_HH"/>
    <property type="match status" value="1"/>
</dbReference>
<comment type="similarity">
    <text evidence="7">Belongs to the PIGM family.</text>
</comment>
<dbReference type="InterPro" id="IPR044843">
    <property type="entry name" value="Trans_IPPS_bact-type"/>
</dbReference>
<comment type="pathway">
    <text evidence="2">Glycolipid biosynthesis; glycosylphosphatidylinositol-anchor biosynthesis.</text>
</comment>
<feature type="transmembrane region" description="Helical" evidence="26">
    <location>
        <begin position="222"/>
        <end position="245"/>
    </location>
</feature>
<feature type="transmembrane region" description="Helical" evidence="26">
    <location>
        <begin position="712"/>
        <end position="741"/>
    </location>
</feature>
<keyword evidence="17 26" id="KW-1133">Transmembrane helix</keyword>
<dbReference type="GO" id="GO:0051996">
    <property type="term" value="F:squalene synthase [NAD(P)H] activity"/>
    <property type="evidence" value="ECO:0007669"/>
    <property type="project" value="InterPro"/>
</dbReference>
<dbReference type="GO" id="GO:0051751">
    <property type="term" value="F:alpha-1,4-mannosyltransferase activity"/>
    <property type="evidence" value="ECO:0007669"/>
    <property type="project" value="InterPro"/>
</dbReference>
<dbReference type="GO" id="GO:0004376">
    <property type="term" value="F:GPI mannosyltransferase activity"/>
    <property type="evidence" value="ECO:0007669"/>
    <property type="project" value="InterPro"/>
</dbReference>
<dbReference type="PANTHER" id="PTHR12886">
    <property type="entry name" value="PIG-M MANNOSYLTRANSFERASE"/>
    <property type="match status" value="1"/>
</dbReference>
<organism evidence="27 28">
    <name type="scientific">Protomyces lactucae-debilis</name>
    <dbReference type="NCBI Taxonomy" id="2754530"/>
    <lineage>
        <taxon>Eukaryota</taxon>
        <taxon>Fungi</taxon>
        <taxon>Dikarya</taxon>
        <taxon>Ascomycota</taxon>
        <taxon>Taphrinomycotina</taxon>
        <taxon>Taphrinomycetes</taxon>
        <taxon>Taphrinales</taxon>
        <taxon>Protomycetaceae</taxon>
        <taxon>Protomyces</taxon>
    </lineage>
</organism>
<evidence type="ECO:0000256" key="12">
    <source>
        <dbReference type="ARBA" id="ARBA00022676"/>
    </source>
</evidence>
<dbReference type="GO" id="GO:0006506">
    <property type="term" value="P:GPI anchor biosynthetic process"/>
    <property type="evidence" value="ECO:0007669"/>
    <property type="project" value="UniProtKB-UniPathway"/>
</dbReference>
<evidence type="ECO:0000256" key="8">
    <source>
        <dbReference type="ARBA" id="ARBA00012242"/>
    </source>
</evidence>
<dbReference type="SFLD" id="SFLDG01018">
    <property type="entry name" value="Squalene/Phytoene_Synthase_Lik"/>
    <property type="match status" value="1"/>
</dbReference>
<evidence type="ECO:0000256" key="23">
    <source>
        <dbReference type="ARBA" id="ARBA00029335"/>
    </source>
</evidence>
<dbReference type="Pfam" id="PF00494">
    <property type="entry name" value="SQS_PSY"/>
    <property type="match status" value="1"/>
</dbReference>
<evidence type="ECO:0000256" key="7">
    <source>
        <dbReference type="ARBA" id="ARBA00011071"/>
    </source>
</evidence>
<dbReference type="InterPro" id="IPR017825">
    <property type="entry name" value="Lycopene_cyclase_dom"/>
</dbReference>
<dbReference type="InterPro" id="IPR008949">
    <property type="entry name" value="Isoprenoid_synthase_dom_sf"/>
</dbReference>
<dbReference type="RefSeq" id="XP_040727498.1">
    <property type="nucleotide sequence ID" value="XM_040868688.1"/>
</dbReference>
<dbReference type="UniPathway" id="UPA00196"/>
<keyword evidence="11" id="KW-0337">GPI-anchor biosynthesis</keyword>
<dbReference type="STRING" id="56484.A0A1Y2FT05"/>
<keyword evidence="28" id="KW-1185">Reference proteome</keyword>
<evidence type="ECO:0000256" key="19">
    <source>
        <dbReference type="ARBA" id="ARBA00023235"/>
    </source>
</evidence>
<comment type="subcellular location">
    <subcellularLocation>
        <location evidence="1">Endoplasmic reticulum membrane</location>
        <topology evidence="1">Multi-pass membrane protein</topology>
    </subcellularLocation>
</comment>
<feature type="transmembrane region" description="Helical" evidence="26">
    <location>
        <begin position="176"/>
        <end position="202"/>
    </location>
</feature>
<dbReference type="SFLD" id="SFLDG01212">
    <property type="entry name" value="Phytoene_synthase_like"/>
    <property type="match status" value="1"/>
</dbReference>
<dbReference type="Pfam" id="PF05007">
    <property type="entry name" value="Mannosyl_trans"/>
    <property type="match status" value="1"/>
</dbReference>
<evidence type="ECO:0000256" key="5">
    <source>
        <dbReference type="ARBA" id="ARBA00008247"/>
    </source>
</evidence>
<dbReference type="Proteomes" id="UP000193685">
    <property type="component" value="Unassembled WGS sequence"/>
</dbReference>
<dbReference type="SUPFAM" id="SSF48576">
    <property type="entry name" value="Terpenoid synthases"/>
    <property type="match status" value="1"/>
</dbReference>
<evidence type="ECO:0000256" key="11">
    <source>
        <dbReference type="ARBA" id="ARBA00022502"/>
    </source>
</evidence>
<dbReference type="EMBL" id="MCFI01000003">
    <property type="protein sequence ID" value="ORY86316.1"/>
    <property type="molecule type" value="Genomic_DNA"/>
</dbReference>
<evidence type="ECO:0000256" key="13">
    <source>
        <dbReference type="ARBA" id="ARBA00022679"/>
    </source>
</evidence>
<feature type="transmembrane region" description="Helical" evidence="26">
    <location>
        <begin position="912"/>
        <end position="931"/>
    </location>
</feature>
<comment type="catalytic activity">
    <reaction evidence="22">
        <text>gamma-carotene = all-trans-beta-carotene</text>
        <dbReference type="Rhea" id="RHEA:32239"/>
        <dbReference type="ChEBI" id="CHEBI:17579"/>
        <dbReference type="ChEBI" id="CHEBI:27740"/>
        <dbReference type="EC" id="5.5.1.19"/>
    </reaction>
</comment>
<evidence type="ECO:0000256" key="6">
    <source>
        <dbReference type="ARBA" id="ARBA00008406"/>
    </source>
</evidence>
<comment type="catalytic activity">
    <reaction evidence="23">
        <text>all-trans-lycopene = gamma-carotene</text>
        <dbReference type="Rhea" id="RHEA:32219"/>
        <dbReference type="ChEBI" id="CHEBI:15948"/>
        <dbReference type="ChEBI" id="CHEBI:27740"/>
        <dbReference type="EC" id="5.5.1.19"/>
    </reaction>
</comment>
<evidence type="ECO:0000256" key="4">
    <source>
        <dbReference type="ARBA" id="ARBA00005172"/>
    </source>
</evidence>
<dbReference type="NCBIfam" id="TIGR03462">
    <property type="entry name" value="CarR_dom_SF"/>
    <property type="match status" value="2"/>
</dbReference>
<dbReference type="PANTHER" id="PTHR12886:SF0">
    <property type="entry name" value="GPI MANNOSYLTRANSFERASE 1"/>
    <property type="match status" value="1"/>
</dbReference>
<dbReference type="GeneID" id="63785287"/>
<feature type="transmembrane region" description="Helical" evidence="26">
    <location>
        <begin position="35"/>
        <end position="54"/>
    </location>
</feature>
<dbReference type="InterPro" id="IPR019845">
    <property type="entry name" value="Squalene/phytoene_synthase_CS"/>
</dbReference>
<evidence type="ECO:0000256" key="24">
    <source>
        <dbReference type="ARBA" id="ARBA00030167"/>
    </source>
</evidence>
<evidence type="ECO:0000313" key="27">
    <source>
        <dbReference type="EMBL" id="ORY86316.1"/>
    </source>
</evidence>
<reference evidence="27 28" key="1">
    <citation type="submission" date="2016-07" db="EMBL/GenBank/DDBJ databases">
        <title>Pervasive Adenine N6-methylation of Active Genes in Fungi.</title>
        <authorList>
            <consortium name="DOE Joint Genome Institute"/>
            <person name="Mondo S.J."/>
            <person name="Dannebaum R.O."/>
            <person name="Kuo R.C."/>
            <person name="Labutti K."/>
            <person name="Haridas S."/>
            <person name="Kuo A."/>
            <person name="Salamov A."/>
            <person name="Ahrendt S.R."/>
            <person name="Lipzen A."/>
            <person name="Sullivan W."/>
            <person name="Andreopoulos W.B."/>
            <person name="Clum A."/>
            <person name="Lindquist E."/>
            <person name="Daum C."/>
            <person name="Ramamoorthy G.K."/>
            <person name="Gryganskyi A."/>
            <person name="Culley D."/>
            <person name="Magnuson J.K."/>
            <person name="James T.Y."/>
            <person name="O'Malley M.A."/>
            <person name="Stajich J.E."/>
            <person name="Spatafora J.W."/>
            <person name="Visel A."/>
            <person name="Grigoriev I.V."/>
        </authorList>
    </citation>
    <scope>NUCLEOTIDE SEQUENCE [LARGE SCALE GENOMIC DNA]</scope>
    <source>
        <strain evidence="27 28">12-1054</strain>
    </source>
</reference>
<protein>
    <recommendedName>
        <fullName evidence="10">Bifunctional lycopene cyclase/phytoene synthase</fullName>
        <ecNumber evidence="8">5.5.1.19</ecNumber>
    </recommendedName>
    <alternativeName>
        <fullName evidence="9">GPI mannosyltransferase 1</fullName>
    </alternativeName>
    <alternativeName>
        <fullName evidence="25">GPI mannosyltransferase I</fullName>
    </alternativeName>
    <alternativeName>
        <fullName evidence="24">Glycosylphosphatidylinositol-anchor biosynthesis protein 14</fullName>
    </alternativeName>
</protein>
<comment type="similarity">
    <text evidence="5">In the N-terminal section; belongs to the lycopene beta-cyclase family.</text>
</comment>
<evidence type="ECO:0000256" key="2">
    <source>
        <dbReference type="ARBA" id="ARBA00004687"/>
    </source>
</evidence>
<keyword evidence="20" id="KW-0511">Multifunctional enzyme</keyword>
<evidence type="ECO:0000256" key="9">
    <source>
        <dbReference type="ARBA" id="ARBA00013797"/>
    </source>
</evidence>
<proteinExistence type="inferred from homology"/>
<feature type="transmembrane region" description="Helical" evidence="26">
    <location>
        <begin position="141"/>
        <end position="164"/>
    </location>
</feature>
<dbReference type="AlphaFoldDB" id="A0A1Y2FT05"/>
<dbReference type="OrthoDB" id="1741594at2759"/>
<evidence type="ECO:0000256" key="10">
    <source>
        <dbReference type="ARBA" id="ARBA00018909"/>
    </source>
</evidence>
<evidence type="ECO:0000256" key="26">
    <source>
        <dbReference type="SAM" id="Phobius"/>
    </source>
</evidence>
<keyword evidence="14 26" id="KW-0812">Transmembrane</keyword>
<dbReference type="InterPro" id="IPR002060">
    <property type="entry name" value="Squ/phyt_synthse"/>
</dbReference>
<keyword evidence="12" id="KW-0328">Glycosyltransferase</keyword>
<dbReference type="UniPathway" id="UPA00799">
    <property type="reaction ID" value="UER00773"/>
</dbReference>
<feature type="transmembrane region" description="Helical" evidence="26">
    <location>
        <begin position="115"/>
        <end position="135"/>
    </location>
</feature>
<dbReference type="Gene3D" id="1.10.600.10">
    <property type="entry name" value="Farnesyl Diphosphate Synthase"/>
    <property type="match status" value="1"/>
</dbReference>
<evidence type="ECO:0000256" key="22">
    <source>
        <dbReference type="ARBA" id="ARBA00029313"/>
    </source>
</evidence>
<evidence type="ECO:0000256" key="21">
    <source>
        <dbReference type="ARBA" id="ARBA00025399"/>
    </source>
</evidence>
<evidence type="ECO:0000256" key="16">
    <source>
        <dbReference type="ARBA" id="ARBA00022824"/>
    </source>
</evidence>
<keyword evidence="16" id="KW-0256">Endoplasmic reticulum</keyword>
<dbReference type="GO" id="GO:0005789">
    <property type="term" value="C:endoplasmic reticulum membrane"/>
    <property type="evidence" value="ECO:0007669"/>
    <property type="project" value="UniProtKB-SubCell"/>
</dbReference>
<gene>
    <name evidence="27" type="ORF">BCR37DRAFT_376887</name>
</gene>
<sequence length="965" mass="109459">MLTYLQVHVYYNVPPLILLFLLHRPLATSRDWRKYLFLCVIAVLYTTPWDNWIIYNKAWTYCPSCVMGTLGLVPVEEYLFFVVQTLLTCQLHSLLTKTMAGLPAVSISPNKKAPLLSTSLAVAWLAMGAAAISYADPSRKTFYLAAIIAWTAPVLCFLFTISAIQTSFLQKRWAPSLLAIALPTLYLCIIDSIAIRAGTWHITERTSLEIFLWKGLPIEEAIFFFVTNLMVVLGCTGFDLASAIVSTYDKTETFSFLSLCYALLCPRNENVVRDLRACVEILQAGSASFYNSSFFFDEDIRRDLVVLYAFCRFTDDVADDASEPLEKRKAKLDETRVFIQTEFPTRLMLPMALPKSEKAICLYDHPVYRTMLRYIANKLPQEPLLELLDGYEWDLLLDTDRSKQMQSEEDVIRYSSFVASSVAEMCICLLDKSASADVLKSARKMGVVLQLTNIARDILTDAINGRVYLPQAWLTEEDRKMLLHVAKDHDITSIEEDPRIMALHLERYALRLLSLADEMYAESTGKIDALPEQVQRGLRIVTDGYYAIGRQLRSTCNHGRYPRRAKLSKWNRLLITFKHLYCPTEGEALILGGCLLRFVLLLYGAWQDSLGVSVTFTDIDYKVFSDAAHFVQQGGSPYERATYRYTPLLAWLLIPNDYFEPFGKCLFAAGDILTGWLIIRLLRRRQQNIRFAAIWLLNPMVAVISTRGNCEALLGAMAVGLLYAVEVGQIALAGVILGAAVHFKVYPILYAPAVVWHLETPGHSTSLLSFINRKRVTFAFWSALTFLALSASMFSMYGWPFVEHTFAYHVSRSDHRHNFSVYHLFIYLTAQQPKSAGIPWTLLAFLPQLVLSLVVLPLRFSKRHLTGTFMAQTFCFVAFNKVVTSQYFMWYLVFLPLTLPGSQLLSWRKGGVMLFSWIAAQACWLGAAFQFEMQGKATFEAMAISSGVFFLVNMWILGEMCKEMA</sequence>
<feature type="transmembrane region" description="Helical" evidence="26">
    <location>
        <begin position="837"/>
        <end position="858"/>
    </location>
</feature>
<keyword evidence="13" id="KW-0808">Transferase</keyword>
<evidence type="ECO:0000256" key="3">
    <source>
        <dbReference type="ARBA" id="ARBA00005089"/>
    </source>
</evidence>
<dbReference type="InterPro" id="IPR007704">
    <property type="entry name" value="PIG-M"/>
</dbReference>
<comment type="caution">
    <text evidence="27">The sequence shown here is derived from an EMBL/GenBank/DDBJ whole genome shotgun (WGS) entry which is preliminary data.</text>
</comment>
<evidence type="ECO:0000256" key="25">
    <source>
        <dbReference type="ARBA" id="ARBA00032997"/>
    </source>
</evidence>
<evidence type="ECO:0000256" key="15">
    <source>
        <dbReference type="ARBA" id="ARBA00022746"/>
    </source>
</evidence>
<comment type="pathway">
    <text evidence="4">Carotenoid biosynthesis; phytoene biosynthesis; all-trans-phytoene from geranylgeranyl diphosphate: step 1/1.</text>
</comment>
<dbReference type="InterPro" id="IPR033904">
    <property type="entry name" value="Trans_IPPS_HH"/>
</dbReference>
<feature type="transmembrane region" description="Helical" evidence="26">
    <location>
        <begin position="937"/>
        <end position="957"/>
    </location>
</feature>
<keyword evidence="19" id="KW-0413">Isomerase</keyword>
<name>A0A1Y2FT05_PROLT</name>
<evidence type="ECO:0000256" key="14">
    <source>
        <dbReference type="ARBA" id="ARBA00022692"/>
    </source>
</evidence>
<comment type="similarity">
    <text evidence="6">In the C-terminal section; belongs to the phytoene/squalene synthase family.</text>
</comment>
<dbReference type="SFLD" id="SFLDS00005">
    <property type="entry name" value="Isoprenoid_Synthase_Type_I"/>
    <property type="match status" value="1"/>
</dbReference>
<dbReference type="OMA" id="CIVAWIS"/>
<dbReference type="GO" id="GO:1990529">
    <property type="term" value="C:glycosylphosphatidylinositol-mannosyltransferase I complex"/>
    <property type="evidence" value="ECO:0007669"/>
    <property type="project" value="TreeGrafter"/>
</dbReference>
<evidence type="ECO:0000313" key="28">
    <source>
        <dbReference type="Proteomes" id="UP000193685"/>
    </source>
</evidence>
<accession>A0A1Y2FT05</accession>
<dbReference type="GO" id="GO:0016117">
    <property type="term" value="P:carotenoid biosynthetic process"/>
    <property type="evidence" value="ECO:0007669"/>
    <property type="project" value="UniProtKB-KW"/>
</dbReference>
<comment type="function">
    <text evidence="21">Mannosyltransferase involved in glycosylphosphatidylinositol-anchor biosynthesis. Transfers the first alpha-1,4-mannose to GlcN-acyl-PI during GPI precursor assembly. Required for cell wall integrity.</text>
</comment>
<dbReference type="GO" id="GO:0004311">
    <property type="term" value="F:geranylgeranyl diphosphate synthase activity"/>
    <property type="evidence" value="ECO:0007669"/>
    <property type="project" value="InterPro"/>
</dbReference>
<evidence type="ECO:0000256" key="17">
    <source>
        <dbReference type="ARBA" id="ARBA00022989"/>
    </source>
</evidence>
<evidence type="ECO:0000256" key="18">
    <source>
        <dbReference type="ARBA" id="ARBA00023136"/>
    </source>
</evidence>